<comment type="subcellular location">
    <subcellularLocation>
        <location evidence="1">Cell membrane</location>
        <topology evidence="1">Multi-pass membrane protein</topology>
    </subcellularLocation>
</comment>
<dbReference type="GO" id="GO:0005886">
    <property type="term" value="C:plasma membrane"/>
    <property type="evidence" value="ECO:0007669"/>
    <property type="project" value="UniProtKB-SubCell"/>
</dbReference>
<feature type="transmembrane region" description="Helical" evidence="6">
    <location>
        <begin position="120"/>
        <end position="139"/>
    </location>
</feature>
<accession>E6PH50</accession>
<dbReference type="AlphaFoldDB" id="E6PH50"/>
<feature type="transmembrane region" description="Helical" evidence="6">
    <location>
        <begin position="256"/>
        <end position="289"/>
    </location>
</feature>
<keyword evidence="2" id="KW-1003">Cell membrane</keyword>
<evidence type="ECO:0000256" key="6">
    <source>
        <dbReference type="SAM" id="Phobius"/>
    </source>
</evidence>
<organism evidence="7">
    <name type="scientific">mine drainage metagenome</name>
    <dbReference type="NCBI Taxonomy" id="410659"/>
    <lineage>
        <taxon>unclassified sequences</taxon>
        <taxon>metagenomes</taxon>
        <taxon>ecological metagenomes</taxon>
    </lineage>
</organism>
<dbReference type="PANTHER" id="PTHR32196:SF72">
    <property type="entry name" value="RIBOSE IMPORT PERMEASE PROTEIN RBSC"/>
    <property type="match status" value="1"/>
</dbReference>
<protein>
    <submittedName>
        <fullName evidence="7">Ribose ABC transporter (Permease)</fullName>
    </submittedName>
</protein>
<evidence type="ECO:0000256" key="2">
    <source>
        <dbReference type="ARBA" id="ARBA00022475"/>
    </source>
</evidence>
<feature type="transmembrane region" description="Helical" evidence="6">
    <location>
        <begin position="54"/>
        <end position="80"/>
    </location>
</feature>
<gene>
    <name evidence="7" type="primary">rbsC</name>
    <name evidence="7" type="ORF">CARN1_1186</name>
</gene>
<comment type="caution">
    <text evidence="7">The sequence shown here is derived from an EMBL/GenBank/DDBJ whole genome shotgun (WGS) entry which is preliminary data.</text>
</comment>
<reference evidence="7" key="1">
    <citation type="submission" date="2009-10" db="EMBL/GenBank/DDBJ databases">
        <title>Diversity of trophic interactions inside an arsenic-rich microbial ecosystem.</title>
        <authorList>
            <person name="Bertin P.N."/>
            <person name="Heinrich-Salmeron A."/>
            <person name="Pelletier E."/>
            <person name="Goulhen-Chollet F."/>
            <person name="Arsene-Ploetze F."/>
            <person name="Gallien S."/>
            <person name="Calteau A."/>
            <person name="Vallenet D."/>
            <person name="Casiot C."/>
            <person name="Chane-Woon-Ming B."/>
            <person name="Giloteaux L."/>
            <person name="Barakat M."/>
            <person name="Bonnefoy V."/>
            <person name="Bruneel O."/>
            <person name="Chandler M."/>
            <person name="Cleiss J."/>
            <person name="Duran R."/>
            <person name="Elbaz-Poulichet F."/>
            <person name="Fonknechten N."/>
            <person name="Lauga B."/>
            <person name="Mornico D."/>
            <person name="Ortet P."/>
            <person name="Schaeffer C."/>
            <person name="Siguier P."/>
            <person name="Alexander Thil Smith A."/>
            <person name="Van Dorsselaer A."/>
            <person name="Weissenbach J."/>
            <person name="Medigue C."/>
            <person name="Le Paslier D."/>
        </authorList>
    </citation>
    <scope>NUCLEOTIDE SEQUENCE</scope>
</reference>
<evidence type="ECO:0000256" key="4">
    <source>
        <dbReference type="ARBA" id="ARBA00022989"/>
    </source>
</evidence>
<name>E6PH50_9ZZZZ</name>
<evidence type="ECO:0000256" key="3">
    <source>
        <dbReference type="ARBA" id="ARBA00022692"/>
    </source>
</evidence>
<dbReference type="InterPro" id="IPR001851">
    <property type="entry name" value="ABC_transp_permease"/>
</dbReference>
<feature type="transmembrane region" description="Helical" evidence="6">
    <location>
        <begin position="87"/>
        <end position="108"/>
    </location>
</feature>
<evidence type="ECO:0000256" key="5">
    <source>
        <dbReference type="ARBA" id="ARBA00023136"/>
    </source>
</evidence>
<feature type="transmembrane region" description="Helical" evidence="6">
    <location>
        <begin position="171"/>
        <end position="190"/>
    </location>
</feature>
<dbReference type="GO" id="GO:0022857">
    <property type="term" value="F:transmembrane transporter activity"/>
    <property type="evidence" value="ECO:0007669"/>
    <property type="project" value="InterPro"/>
</dbReference>
<proteinExistence type="predicted"/>
<dbReference type="EMBL" id="CABL01000016">
    <property type="protein sequence ID" value="CBH75788.1"/>
    <property type="molecule type" value="Genomic_DNA"/>
</dbReference>
<dbReference type="CDD" id="cd06579">
    <property type="entry name" value="TM_PBP1_transp_AraH_like"/>
    <property type="match status" value="1"/>
</dbReference>
<sequence length="328" mass="33989">MNPRMRLVGTIVVLLLLVIGVNIAAHGSFLEPSNIVRVLRQITYNCILGVGETFTILTAGIDLSIGSLVSLTGVVMALLANSLHLSGFPLVAVVLLAGIALGAGAGYVNALPVVRLNLPPFITTLAMMQVALGLSYIISHGRPVPLTSNAFNSIGIGSFLGGLSAKLHLPALPIPVLWMAVVVIVCSLLLEKTRFGRSILALGGNEEAARLAGIAVHRVKTMAYVISGICAAIAGFLYMALFSTGSPQTGTGDEMLNAIAAVVVGGTSLAGGRGTIVGTFFGALLIGLLDNAMNLLNIDSYLQKVVLGAVILLAVALDEIRKRYLAAR</sequence>
<keyword evidence="4 6" id="KW-1133">Transmembrane helix</keyword>
<evidence type="ECO:0000256" key="1">
    <source>
        <dbReference type="ARBA" id="ARBA00004651"/>
    </source>
</evidence>
<feature type="transmembrane region" description="Helical" evidence="6">
    <location>
        <begin position="223"/>
        <end position="244"/>
    </location>
</feature>
<keyword evidence="3 6" id="KW-0812">Transmembrane</keyword>
<dbReference type="Pfam" id="PF02653">
    <property type="entry name" value="BPD_transp_2"/>
    <property type="match status" value="1"/>
</dbReference>
<dbReference type="PANTHER" id="PTHR32196">
    <property type="entry name" value="ABC TRANSPORTER PERMEASE PROTEIN YPHD-RELATED-RELATED"/>
    <property type="match status" value="1"/>
</dbReference>
<keyword evidence="5 6" id="KW-0472">Membrane</keyword>
<evidence type="ECO:0000313" key="7">
    <source>
        <dbReference type="EMBL" id="CBH75788.1"/>
    </source>
</evidence>